<keyword evidence="1" id="KW-0472">Membrane</keyword>
<dbReference type="Gene3D" id="1.10.510.10">
    <property type="entry name" value="Transferase(Phosphotransferase) domain 1"/>
    <property type="match status" value="1"/>
</dbReference>
<keyword evidence="1" id="KW-1133">Transmembrane helix</keyword>
<dbReference type="InterPro" id="IPR051824">
    <property type="entry name" value="LRR_Rcpt-Like_S/T_Kinase"/>
</dbReference>
<dbReference type="Pfam" id="PF07714">
    <property type="entry name" value="PK_Tyr_Ser-Thr"/>
    <property type="match status" value="1"/>
</dbReference>
<evidence type="ECO:0000313" key="4">
    <source>
        <dbReference type="Proteomes" id="UP001497522"/>
    </source>
</evidence>
<dbReference type="InterPro" id="IPR011009">
    <property type="entry name" value="Kinase-like_dom_sf"/>
</dbReference>
<dbReference type="EMBL" id="OZ023719">
    <property type="protein sequence ID" value="CAK9869020.1"/>
    <property type="molecule type" value="Genomic_DNA"/>
</dbReference>
<keyword evidence="1" id="KW-0812">Transmembrane</keyword>
<feature type="domain" description="Protein kinase" evidence="2">
    <location>
        <begin position="1"/>
        <end position="96"/>
    </location>
</feature>
<dbReference type="PANTHER" id="PTHR48006">
    <property type="entry name" value="LEUCINE-RICH REPEAT-CONTAINING PROTEIN DDB_G0281931-RELATED"/>
    <property type="match status" value="1"/>
</dbReference>
<protein>
    <recommendedName>
        <fullName evidence="2">Protein kinase domain-containing protein</fullName>
    </recommendedName>
</protein>
<accession>A0ABP1B1Z9</accession>
<proteinExistence type="predicted"/>
<keyword evidence="4" id="KW-1185">Reference proteome</keyword>
<feature type="transmembrane region" description="Helical" evidence="1">
    <location>
        <begin position="122"/>
        <end position="140"/>
    </location>
</feature>
<dbReference type="PROSITE" id="PS50011">
    <property type="entry name" value="PROTEIN_KINASE_DOM"/>
    <property type="match status" value="1"/>
</dbReference>
<evidence type="ECO:0000259" key="2">
    <source>
        <dbReference type="PROSITE" id="PS50011"/>
    </source>
</evidence>
<dbReference type="PANTHER" id="PTHR48006:SF34">
    <property type="entry name" value="OS08G0203700 PROTEIN"/>
    <property type="match status" value="1"/>
</dbReference>
<reference evidence="3" key="1">
    <citation type="submission" date="2024-03" db="EMBL/GenBank/DDBJ databases">
        <authorList>
            <consortium name="ELIXIR-Norway"/>
            <consortium name="Elixir Norway"/>
        </authorList>
    </citation>
    <scope>NUCLEOTIDE SEQUENCE</scope>
</reference>
<dbReference type="Proteomes" id="UP001497522">
    <property type="component" value="Chromosome 18"/>
</dbReference>
<dbReference type="InterPro" id="IPR000719">
    <property type="entry name" value="Prot_kinase_dom"/>
</dbReference>
<organism evidence="3 4">
    <name type="scientific">Sphagnum jensenii</name>
    <dbReference type="NCBI Taxonomy" id="128206"/>
    <lineage>
        <taxon>Eukaryota</taxon>
        <taxon>Viridiplantae</taxon>
        <taxon>Streptophyta</taxon>
        <taxon>Embryophyta</taxon>
        <taxon>Bryophyta</taxon>
        <taxon>Sphagnophytina</taxon>
        <taxon>Sphagnopsida</taxon>
        <taxon>Sphagnales</taxon>
        <taxon>Sphagnaceae</taxon>
        <taxon>Sphagnum</taxon>
    </lineage>
</organism>
<gene>
    <name evidence="3" type="ORF">CSSPJE1EN2_LOCUS11864</name>
</gene>
<dbReference type="InterPro" id="IPR001245">
    <property type="entry name" value="Ser-Thr/Tyr_kinase_cat_dom"/>
</dbReference>
<evidence type="ECO:0000313" key="3">
    <source>
        <dbReference type="EMBL" id="CAK9869020.1"/>
    </source>
</evidence>
<evidence type="ECO:0000256" key="1">
    <source>
        <dbReference type="SAM" id="Phobius"/>
    </source>
</evidence>
<name>A0ABP1B1Z9_9BRYO</name>
<sequence>MDVYSFGVLLLVLVSGEKDARELVQKAKKKILEDIQFSHRHDGTYKAWEVARAWEVSRVLEIAKQCMRYEPSDRPSMSQLVMMLRGDIPCSIRPSLSSFAVSSLDFVQISSTSTFHKLRHSSMLGAAVLIPVILVIVVVWRRSV</sequence>
<dbReference type="SUPFAM" id="SSF56112">
    <property type="entry name" value="Protein kinase-like (PK-like)"/>
    <property type="match status" value="1"/>
</dbReference>